<name>A0ABR1UW18_9PEZI</name>
<protein>
    <submittedName>
        <fullName evidence="1">Uncharacterized protein</fullName>
    </submittedName>
</protein>
<keyword evidence="2" id="KW-1185">Reference proteome</keyword>
<dbReference type="Proteomes" id="UP001433268">
    <property type="component" value="Unassembled WGS sequence"/>
</dbReference>
<reference evidence="1 2" key="1">
    <citation type="submission" date="2023-01" db="EMBL/GenBank/DDBJ databases">
        <title>Analysis of 21 Apiospora genomes using comparative genomics revels a genus with tremendous synthesis potential of carbohydrate active enzymes and secondary metabolites.</title>
        <authorList>
            <person name="Sorensen T."/>
        </authorList>
    </citation>
    <scope>NUCLEOTIDE SEQUENCE [LARGE SCALE GENOMIC DNA]</scope>
    <source>
        <strain evidence="1 2">CBS 114990</strain>
    </source>
</reference>
<organism evidence="1 2">
    <name type="scientific">Apiospora hydei</name>
    <dbReference type="NCBI Taxonomy" id="1337664"/>
    <lineage>
        <taxon>Eukaryota</taxon>
        <taxon>Fungi</taxon>
        <taxon>Dikarya</taxon>
        <taxon>Ascomycota</taxon>
        <taxon>Pezizomycotina</taxon>
        <taxon>Sordariomycetes</taxon>
        <taxon>Xylariomycetidae</taxon>
        <taxon>Amphisphaeriales</taxon>
        <taxon>Apiosporaceae</taxon>
        <taxon>Apiospora</taxon>
    </lineage>
</organism>
<proteinExistence type="predicted"/>
<gene>
    <name evidence="1" type="ORF">PG997_015199</name>
</gene>
<evidence type="ECO:0000313" key="1">
    <source>
        <dbReference type="EMBL" id="KAK8063102.1"/>
    </source>
</evidence>
<dbReference type="RefSeq" id="XP_066661701.1">
    <property type="nucleotide sequence ID" value="XM_066819513.1"/>
</dbReference>
<evidence type="ECO:0000313" key="2">
    <source>
        <dbReference type="Proteomes" id="UP001433268"/>
    </source>
</evidence>
<comment type="caution">
    <text evidence="1">The sequence shown here is derived from an EMBL/GenBank/DDBJ whole genome shotgun (WGS) entry which is preliminary data.</text>
</comment>
<sequence>MSYTLVIQVSALETSQELLRWEDLSTQATARGVQLPNEAFKRSLCDEVCKDLLKHETDPFVSRGQFWLLVHQKAATLWLGESEASRFATRWADEGKISFWCGVYGETPCSQQYVEFWVREKNWAPKKPLDDEVLKALDGRNHHILAPHGLVVKAVSRNMAMCLTFLITDVVLAGSVVAPGVCALREARRCHPQWENSSDRTAIIEAVQQLMPDKDNETLWALEEELPQRIWGLILGETWEEIGNTLHSTAVQLGVFPNQDGTKTPLFQLQLRLDHQIKKSKEWVGVVSLRWDTTIAAAVADPSSTRAQLARTAAFLRVYWRTVRQAHEEEKTFSRLDRCAHWAMLRYPDLLALPETFDLAAAAEINGEWTATHPARVGESHFDQVRAQKLAYVLFDMIDDRLPAVVQDCVAKVDIKYRVKALSDWVDKGGWEFYPVKGPRNRWNRRRWAGPAAGDAADAIWRSRYDDMQVALMEETDGEKGVR</sequence>
<dbReference type="EMBL" id="JAQQWN010000010">
    <property type="protein sequence ID" value="KAK8063102.1"/>
    <property type="molecule type" value="Genomic_DNA"/>
</dbReference>
<accession>A0ABR1UW18</accession>
<dbReference type="GeneID" id="92052573"/>